<reference evidence="2 3" key="1">
    <citation type="submission" date="2020-08" db="EMBL/GenBank/DDBJ databases">
        <title>Sequencing the genomes of 1000 actinobacteria strains.</title>
        <authorList>
            <person name="Klenk H.-P."/>
        </authorList>
    </citation>
    <scope>NUCLEOTIDE SEQUENCE [LARGE SCALE GENOMIC DNA]</scope>
    <source>
        <strain evidence="2 3">DSM 43851</strain>
    </source>
</reference>
<dbReference type="NCBIfam" id="NF004513">
    <property type="entry name" value="PRK05854.1"/>
    <property type="match status" value="1"/>
</dbReference>
<dbReference type="EMBL" id="JACHIR010000001">
    <property type="protein sequence ID" value="MBB5894165.1"/>
    <property type="molecule type" value="Genomic_DNA"/>
</dbReference>
<dbReference type="Pfam" id="PF00106">
    <property type="entry name" value="adh_short"/>
    <property type="match status" value="1"/>
</dbReference>
<dbReference type="InterPro" id="IPR036291">
    <property type="entry name" value="NAD(P)-bd_dom_sf"/>
</dbReference>
<protein>
    <submittedName>
        <fullName evidence="2">NAD(P)-dependent dehydrogenase (Short-subunit alcohol dehydrogenase family)</fullName>
    </submittedName>
</protein>
<keyword evidence="1" id="KW-0560">Oxidoreductase</keyword>
<dbReference type="Proteomes" id="UP000585638">
    <property type="component" value="Unassembled WGS sequence"/>
</dbReference>
<evidence type="ECO:0000256" key="1">
    <source>
        <dbReference type="ARBA" id="ARBA00023002"/>
    </source>
</evidence>
<dbReference type="SUPFAM" id="SSF51735">
    <property type="entry name" value="NAD(P)-binding Rossmann-fold domains"/>
    <property type="match status" value="1"/>
</dbReference>
<keyword evidence="3" id="KW-1185">Reference proteome</keyword>
<name>A0A7W9KKD4_9PSEU</name>
<dbReference type="NCBIfam" id="NF004846">
    <property type="entry name" value="PRK06197.1"/>
    <property type="match status" value="1"/>
</dbReference>
<organism evidence="2 3">
    <name type="scientific">Kutzneria kofuensis</name>
    <dbReference type="NCBI Taxonomy" id="103725"/>
    <lineage>
        <taxon>Bacteria</taxon>
        <taxon>Bacillati</taxon>
        <taxon>Actinomycetota</taxon>
        <taxon>Actinomycetes</taxon>
        <taxon>Pseudonocardiales</taxon>
        <taxon>Pseudonocardiaceae</taxon>
        <taxon>Kutzneria</taxon>
    </lineage>
</organism>
<dbReference type="PANTHER" id="PTHR43157">
    <property type="entry name" value="PHOSPHATIDYLINOSITOL-GLYCAN BIOSYNTHESIS CLASS F PROTEIN-RELATED"/>
    <property type="match status" value="1"/>
</dbReference>
<dbReference type="RefSeq" id="WP_184865984.1">
    <property type="nucleotide sequence ID" value="NZ_BAAAWY010000049.1"/>
</dbReference>
<dbReference type="GO" id="GO:0016491">
    <property type="term" value="F:oxidoreductase activity"/>
    <property type="evidence" value="ECO:0007669"/>
    <property type="project" value="UniProtKB-KW"/>
</dbReference>
<evidence type="ECO:0000313" key="2">
    <source>
        <dbReference type="EMBL" id="MBB5894165.1"/>
    </source>
</evidence>
<dbReference type="PRINTS" id="PR00081">
    <property type="entry name" value="GDHRDH"/>
</dbReference>
<dbReference type="InterPro" id="IPR002347">
    <property type="entry name" value="SDR_fam"/>
</dbReference>
<comment type="caution">
    <text evidence="2">The sequence shown here is derived from an EMBL/GenBank/DDBJ whole genome shotgun (WGS) entry which is preliminary data.</text>
</comment>
<dbReference type="PANTHER" id="PTHR43157:SF31">
    <property type="entry name" value="PHOSPHATIDYLINOSITOL-GLYCAN BIOSYNTHESIS CLASS F PROTEIN"/>
    <property type="match status" value="1"/>
</dbReference>
<proteinExistence type="predicted"/>
<dbReference type="AlphaFoldDB" id="A0A7W9KKD4"/>
<gene>
    <name evidence="2" type="ORF">BJ998_005361</name>
</gene>
<evidence type="ECO:0000313" key="3">
    <source>
        <dbReference type="Proteomes" id="UP000585638"/>
    </source>
</evidence>
<sequence length="312" mass="33456">MAQHWTEADIPDQTGRTALVTGANAGLGFHEALQLAKHGAHVYVAARNPQRGEAAMTKLRRLAPAENLELVSLDLADLDSVRKLAADLPPLDLLLNNAGVMAVPRRHTTKQGFELQFGTNHLGHFALTGLLLPGLLAKPGSRVVTLSSGMHRMGRINLDDLQAERRYSPNTAYAQSKLANAIFTVELDRRLKAAGADVISVGAHPGYAATDLQYSGPQHGGGGAVYAWLMKVFTPLVAQSAAMGALPALRAAVDPQVRGGQYYGPGALFEQRGYPVEVHYIKPAYDAELGRKLWDASVKLTGVDYADLPVKN</sequence>
<accession>A0A7W9KKD4</accession>
<dbReference type="Gene3D" id="3.40.50.720">
    <property type="entry name" value="NAD(P)-binding Rossmann-like Domain"/>
    <property type="match status" value="1"/>
</dbReference>